<dbReference type="Proteomes" id="UP000276133">
    <property type="component" value="Unassembled WGS sequence"/>
</dbReference>
<proteinExistence type="predicted"/>
<protein>
    <submittedName>
        <fullName evidence="2">Uncharacterized protein</fullName>
    </submittedName>
</protein>
<accession>A0A3M7QG92</accession>
<dbReference type="EMBL" id="REGN01006196">
    <property type="protein sequence ID" value="RNA10456.1"/>
    <property type="molecule type" value="Genomic_DNA"/>
</dbReference>
<dbReference type="OrthoDB" id="10516709at2759"/>
<name>A0A3M7QG92_BRAPC</name>
<gene>
    <name evidence="2" type="ORF">BpHYR1_035487</name>
</gene>
<keyword evidence="3" id="KW-1185">Reference proteome</keyword>
<evidence type="ECO:0000313" key="2">
    <source>
        <dbReference type="EMBL" id="RNA10456.1"/>
    </source>
</evidence>
<feature type="region of interest" description="Disordered" evidence="1">
    <location>
        <begin position="1"/>
        <end position="64"/>
    </location>
</feature>
<dbReference type="AlphaFoldDB" id="A0A3M7QG92"/>
<sequence>MDKLSDANLKSEDIENFQPADSKSRKMMSRVEQDDDVFGFEEDSQAKRYLDSDSEEENDDLSDKLNEKQILQKRSSNQNLHAAIQIKNSSHTHAAHGKYSCSLPRDIISNRYSVANESENDRPNLIMENEDSRFESDDEYEKCGDMGLAISNLASSIVAKDGRELFGGVPSRRIPINNISQSYF</sequence>
<evidence type="ECO:0000256" key="1">
    <source>
        <dbReference type="SAM" id="MobiDB-lite"/>
    </source>
</evidence>
<feature type="compositionally biased region" description="Basic and acidic residues" evidence="1">
    <location>
        <begin position="1"/>
        <end position="13"/>
    </location>
</feature>
<reference evidence="2 3" key="1">
    <citation type="journal article" date="2018" name="Sci. Rep.">
        <title>Genomic signatures of local adaptation to the degree of environmental predictability in rotifers.</title>
        <authorList>
            <person name="Franch-Gras L."/>
            <person name="Hahn C."/>
            <person name="Garcia-Roger E.M."/>
            <person name="Carmona M.J."/>
            <person name="Serra M."/>
            <person name="Gomez A."/>
        </authorList>
    </citation>
    <scope>NUCLEOTIDE SEQUENCE [LARGE SCALE GENOMIC DNA]</scope>
    <source>
        <strain evidence="2">HYR1</strain>
    </source>
</reference>
<organism evidence="2 3">
    <name type="scientific">Brachionus plicatilis</name>
    <name type="common">Marine rotifer</name>
    <name type="synonym">Brachionus muelleri</name>
    <dbReference type="NCBI Taxonomy" id="10195"/>
    <lineage>
        <taxon>Eukaryota</taxon>
        <taxon>Metazoa</taxon>
        <taxon>Spiralia</taxon>
        <taxon>Gnathifera</taxon>
        <taxon>Rotifera</taxon>
        <taxon>Eurotatoria</taxon>
        <taxon>Monogononta</taxon>
        <taxon>Pseudotrocha</taxon>
        <taxon>Ploima</taxon>
        <taxon>Brachionidae</taxon>
        <taxon>Brachionus</taxon>
    </lineage>
</organism>
<evidence type="ECO:0000313" key="3">
    <source>
        <dbReference type="Proteomes" id="UP000276133"/>
    </source>
</evidence>
<feature type="compositionally biased region" description="Acidic residues" evidence="1">
    <location>
        <begin position="33"/>
        <end position="43"/>
    </location>
</feature>
<comment type="caution">
    <text evidence="2">The sequence shown here is derived from an EMBL/GenBank/DDBJ whole genome shotgun (WGS) entry which is preliminary data.</text>
</comment>